<evidence type="ECO:0000256" key="4">
    <source>
        <dbReference type="ARBA" id="ARBA00022692"/>
    </source>
</evidence>
<feature type="transmembrane region" description="Helical" evidence="8">
    <location>
        <begin position="435"/>
        <end position="454"/>
    </location>
</feature>
<evidence type="ECO:0000256" key="2">
    <source>
        <dbReference type="ARBA" id="ARBA00010992"/>
    </source>
</evidence>
<dbReference type="PANTHER" id="PTHR48022:SF2">
    <property type="entry name" value="PLASTIDIC GLUCOSE TRANSPORTER 4"/>
    <property type="match status" value="1"/>
</dbReference>
<dbReference type="Gene3D" id="1.20.1250.20">
    <property type="entry name" value="MFS general substrate transporter like domains"/>
    <property type="match status" value="1"/>
</dbReference>
<dbReference type="PROSITE" id="PS00216">
    <property type="entry name" value="SUGAR_TRANSPORT_1"/>
    <property type="match status" value="1"/>
</dbReference>
<feature type="domain" description="Major facilitator superfamily (MFS) profile" evidence="9">
    <location>
        <begin position="19"/>
        <end position="458"/>
    </location>
</feature>
<dbReference type="EMBL" id="MU032348">
    <property type="protein sequence ID" value="KAF3764346.1"/>
    <property type="molecule type" value="Genomic_DNA"/>
</dbReference>
<feature type="transmembrane region" description="Helical" evidence="8">
    <location>
        <begin position="184"/>
        <end position="202"/>
    </location>
</feature>
<dbReference type="Proteomes" id="UP000803844">
    <property type="component" value="Unassembled WGS sequence"/>
</dbReference>
<dbReference type="RefSeq" id="XP_040775307.1">
    <property type="nucleotide sequence ID" value="XM_040918964.1"/>
</dbReference>
<dbReference type="GO" id="GO:0016020">
    <property type="term" value="C:membrane"/>
    <property type="evidence" value="ECO:0007669"/>
    <property type="project" value="UniProtKB-SubCell"/>
</dbReference>
<accession>A0A9P5CNP8</accession>
<dbReference type="InterPro" id="IPR005829">
    <property type="entry name" value="Sugar_transporter_CS"/>
</dbReference>
<feature type="transmembrane region" description="Helical" evidence="8">
    <location>
        <begin position="401"/>
        <end position="423"/>
    </location>
</feature>
<sequence>MFADFFSRWRDATPYLLFCAFFFAWGDILFGLDTGSFGSLEALPSFLNHFGENGALSTWQKSVMNSIVWPGKLAGVFAFEPLLHRVGYKKSVYFCCVIQFIAIIIEITAKEWVQYEIGRILAYFAVGIIENVVPSYQAEISPASLRGFITGSMISVVTLGNMWGAGMGQAMAKYTTNAGWQIPTGVQFIPALILAVAIPFTIESPRWLVLKGRKEQALQNLNKIRPQKLSENGVTSAEIDAIDFAIESNDALDQGSWSELFRGTYLRRTVVAGLLFWFQQTAGGQFVNSYGPTFFKQMGYGDLSFTYSFLATVAGCIAATIGMLFVDKVGRRPLMISGMFFAALFNFIIAGIGTKETLSKAETNAVIASLILLNVSCKYSASLTAYLITSEIGGIRMRKKIMAFATAIDVLSAFVITFCIPYLLGTPGANLGAGVGWILGGDAILGCIFAIFFVPELTGRSLEEVDELFEAKLWAWQFKGYKTSGIGHRIAILEEHDATNKGFGEEVTREAPESSH</sequence>
<evidence type="ECO:0000313" key="10">
    <source>
        <dbReference type="EMBL" id="KAF3764346.1"/>
    </source>
</evidence>
<evidence type="ECO:0000256" key="8">
    <source>
        <dbReference type="SAM" id="Phobius"/>
    </source>
</evidence>
<dbReference type="SUPFAM" id="SSF103473">
    <property type="entry name" value="MFS general substrate transporter"/>
    <property type="match status" value="1"/>
</dbReference>
<feature type="transmembrane region" description="Helical" evidence="8">
    <location>
        <begin position="305"/>
        <end position="326"/>
    </location>
</feature>
<dbReference type="OrthoDB" id="6612291at2759"/>
<dbReference type="Pfam" id="PF00083">
    <property type="entry name" value="Sugar_tr"/>
    <property type="match status" value="1"/>
</dbReference>
<feature type="transmembrane region" description="Helical" evidence="8">
    <location>
        <begin position="91"/>
        <end position="108"/>
    </location>
</feature>
<dbReference type="NCBIfam" id="TIGR00879">
    <property type="entry name" value="SP"/>
    <property type="match status" value="1"/>
</dbReference>
<evidence type="ECO:0000313" key="11">
    <source>
        <dbReference type="Proteomes" id="UP000803844"/>
    </source>
</evidence>
<keyword evidence="11" id="KW-1185">Reference proteome</keyword>
<organism evidence="10 11">
    <name type="scientific">Cryphonectria parasitica (strain ATCC 38755 / EP155)</name>
    <dbReference type="NCBI Taxonomy" id="660469"/>
    <lineage>
        <taxon>Eukaryota</taxon>
        <taxon>Fungi</taxon>
        <taxon>Dikarya</taxon>
        <taxon>Ascomycota</taxon>
        <taxon>Pezizomycotina</taxon>
        <taxon>Sordariomycetes</taxon>
        <taxon>Sordariomycetidae</taxon>
        <taxon>Diaporthales</taxon>
        <taxon>Cryphonectriaceae</taxon>
        <taxon>Cryphonectria-Endothia species complex</taxon>
        <taxon>Cryphonectria</taxon>
    </lineage>
</organism>
<protein>
    <submittedName>
        <fullName evidence="10">General substrate transporter</fullName>
    </submittedName>
</protein>
<feature type="transmembrane region" description="Helical" evidence="8">
    <location>
        <begin position="143"/>
        <end position="163"/>
    </location>
</feature>
<keyword evidence="6 8" id="KW-0472">Membrane</keyword>
<gene>
    <name evidence="10" type="ORF">M406DRAFT_291398</name>
</gene>
<dbReference type="InterPro" id="IPR003663">
    <property type="entry name" value="Sugar/inositol_transpt"/>
</dbReference>
<feature type="transmembrane region" description="Helical" evidence="8">
    <location>
        <begin position="365"/>
        <end position="389"/>
    </location>
</feature>
<comment type="caution">
    <text evidence="10">The sequence shown here is derived from an EMBL/GenBank/DDBJ whole genome shotgun (WGS) entry which is preliminary data.</text>
</comment>
<dbReference type="InterPro" id="IPR005828">
    <property type="entry name" value="MFS_sugar_transport-like"/>
</dbReference>
<dbReference type="InterPro" id="IPR050360">
    <property type="entry name" value="MFS_Sugar_Transporters"/>
</dbReference>
<feature type="transmembrane region" description="Helical" evidence="8">
    <location>
        <begin position="120"/>
        <end position="137"/>
    </location>
</feature>
<feature type="transmembrane region" description="Helical" evidence="8">
    <location>
        <begin position="333"/>
        <end position="353"/>
    </location>
</feature>
<evidence type="ECO:0000259" key="9">
    <source>
        <dbReference type="PROSITE" id="PS50850"/>
    </source>
</evidence>
<dbReference type="InterPro" id="IPR020846">
    <property type="entry name" value="MFS_dom"/>
</dbReference>
<evidence type="ECO:0000256" key="6">
    <source>
        <dbReference type="ARBA" id="ARBA00023136"/>
    </source>
</evidence>
<evidence type="ECO:0000256" key="5">
    <source>
        <dbReference type="ARBA" id="ARBA00022989"/>
    </source>
</evidence>
<dbReference type="GO" id="GO:0005351">
    <property type="term" value="F:carbohydrate:proton symporter activity"/>
    <property type="evidence" value="ECO:0007669"/>
    <property type="project" value="TreeGrafter"/>
</dbReference>
<comment type="similarity">
    <text evidence="2 7">Belongs to the major facilitator superfamily. Sugar transporter (TC 2.A.1.1) family.</text>
</comment>
<keyword evidence="3 7" id="KW-0813">Transport</keyword>
<keyword evidence="5 8" id="KW-1133">Transmembrane helix</keyword>
<dbReference type="PANTHER" id="PTHR48022">
    <property type="entry name" value="PLASTIDIC GLUCOSE TRANSPORTER 4"/>
    <property type="match status" value="1"/>
</dbReference>
<comment type="subcellular location">
    <subcellularLocation>
        <location evidence="1">Membrane</location>
        <topology evidence="1">Multi-pass membrane protein</topology>
    </subcellularLocation>
</comment>
<proteinExistence type="inferred from homology"/>
<dbReference type="InterPro" id="IPR036259">
    <property type="entry name" value="MFS_trans_sf"/>
</dbReference>
<reference evidence="10" key="1">
    <citation type="journal article" date="2020" name="Phytopathology">
        <title>Genome sequence of the chestnut blight fungus Cryphonectria parasitica EP155: A fundamental resource for an archetypical invasive plant pathogen.</title>
        <authorList>
            <person name="Crouch J.A."/>
            <person name="Dawe A."/>
            <person name="Aerts A."/>
            <person name="Barry K."/>
            <person name="Churchill A.C.L."/>
            <person name="Grimwood J."/>
            <person name="Hillman B."/>
            <person name="Milgroom M.G."/>
            <person name="Pangilinan J."/>
            <person name="Smith M."/>
            <person name="Salamov A."/>
            <person name="Schmutz J."/>
            <person name="Yadav J."/>
            <person name="Grigoriev I.V."/>
            <person name="Nuss D."/>
        </authorList>
    </citation>
    <scope>NUCLEOTIDE SEQUENCE</scope>
    <source>
        <strain evidence="10">EP155</strain>
    </source>
</reference>
<dbReference type="AlphaFoldDB" id="A0A9P5CNP8"/>
<evidence type="ECO:0000256" key="7">
    <source>
        <dbReference type="RuleBase" id="RU003346"/>
    </source>
</evidence>
<dbReference type="GeneID" id="63836093"/>
<name>A0A9P5CNP8_CRYP1</name>
<evidence type="ECO:0000256" key="3">
    <source>
        <dbReference type="ARBA" id="ARBA00022448"/>
    </source>
</evidence>
<dbReference type="PROSITE" id="PS50850">
    <property type="entry name" value="MFS"/>
    <property type="match status" value="1"/>
</dbReference>
<evidence type="ECO:0000256" key="1">
    <source>
        <dbReference type="ARBA" id="ARBA00004141"/>
    </source>
</evidence>
<keyword evidence="4 8" id="KW-0812">Transmembrane</keyword>